<accession>A0AAW1T847</accession>
<dbReference type="CDD" id="cd08640">
    <property type="entry name" value="DNA_pol_A_plastid_like"/>
    <property type="match status" value="1"/>
</dbReference>
<dbReference type="AlphaFoldDB" id="A0AAW1T847"/>
<dbReference type="EMBL" id="JALJOV010000304">
    <property type="protein sequence ID" value="KAK9864905.1"/>
    <property type="molecule type" value="Genomic_DNA"/>
</dbReference>
<name>A0AAW1T847_9CHLO</name>
<feature type="domain" description="DNA-directed DNA polymerase family A palm" evidence="3">
    <location>
        <begin position="599"/>
        <end position="829"/>
    </location>
</feature>
<feature type="compositionally biased region" description="Acidic residues" evidence="2">
    <location>
        <begin position="14"/>
        <end position="23"/>
    </location>
</feature>
<protein>
    <recommendedName>
        <fullName evidence="3">DNA-directed DNA polymerase family A palm domain-containing protein</fullName>
    </recommendedName>
</protein>
<dbReference type="SMART" id="SM00482">
    <property type="entry name" value="POLAc"/>
    <property type="match status" value="1"/>
</dbReference>
<dbReference type="Pfam" id="PF00476">
    <property type="entry name" value="DNA_pol_A"/>
    <property type="match status" value="2"/>
</dbReference>
<sequence>MEQSTVAAAQPALQEEELEEQEQEQAPRTPYRTPPGTTFGQRERQEAARVAQLIASQYQSRWFAVDTEVSDIDVKKESPCGHGRVTCLSLYCGDNVNFALPGEAPKRQLWVDTLGMDDEEEGAAVMEEFRVFLEDPSIRKIWHNYSFDRHVLANHGIVPRGFGADTIHMARLLDSSRRGTKSYSLESLTGDYFKGDSTIQQRSKTSMKELFGKGALKKDGTEGKVKKLPPIDEIQRDPEQREKFIDYSAFDAKATFKLYEVLREHLQGRVCQINPPVALACNMRPGWTMWDLYEKFWQPFGGLLVDMERAGMLVDRDHLAAAQIQAEADQQEARRFFQRWASARVPAAQHMNVTSVAQIQQLLFAGVQNAKDPTCILEPGRKFKTANVDGFIEEGKKLARKHIEFELHGVWGPNKKSPLKPEQVTPTGWPAVSVPVLRSLAGKPGTARKALSELPDSSISSVDDIDLVEDPEGPWLNDPELAPAKAPMVNLEVTTAETAKLEAEAAENGYGKLYAAFGGGKDGLEACAAVDALCNVGAIDTLLSNFILPLQGSEVATRDVQGKPNRIHCSLNINTETGRLSARRPNLQNQPAMEKDRYKVRKAFTADIANGNTLIVADYSQLELRLLAHVAECKSMLEAFKLGGDFHSRTALGMYDHIKEAIDQGKCLLEWEDPTSKPPVPLLKDMFKSERQKAKVLNFSIAYGKTAHGLAQDFKTSLDEAKQTVERWYADRPEVLKWQQAQRMNATKHGFVSTLIGRQRQLPDAMTSSSKAKGHALRAAINTPIQGSAADVATAAMLAIGRHQRLRELGWTLLLQVHDEVILEGPKESAEEAQKIVVDCMENPFDGKRDVLEVALEVSSNIADTWYEAK</sequence>
<dbReference type="SUPFAM" id="SSF53098">
    <property type="entry name" value="Ribonuclease H-like"/>
    <property type="match status" value="1"/>
</dbReference>
<dbReference type="InterPro" id="IPR036397">
    <property type="entry name" value="RNaseH_sf"/>
</dbReference>
<keyword evidence="1" id="KW-0235">DNA replication</keyword>
<feature type="compositionally biased region" description="Low complexity" evidence="2">
    <location>
        <begin position="24"/>
        <end position="38"/>
    </location>
</feature>
<organism evidence="4 5">
    <name type="scientific">Apatococcus fuscideae</name>
    <dbReference type="NCBI Taxonomy" id="2026836"/>
    <lineage>
        <taxon>Eukaryota</taxon>
        <taxon>Viridiplantae</taxon>
        <taxon>Chlorophyta</taxon>
        <taxon>core chlorophytes</taxon>
        <taxon>Trebouxiophyceae</taxon>
        <taxon>Chlorellales</taxon>
        <taxon>Chlorellaceae</taxon>
        <taxon>Apatococcus</taxon>
    </lineage>
</organism>
<comment type="caution">
    <text evidence="4">The sequence shown here is derived from an EMBL/GenBank/DDBJ whole genome shotgun (WGS) entry which is preliminary data.</text>
</comment>
<dbReference type="Gene3D" id="1.10.150.20">
    <property type="entry name" value="5' to 3' exonuclease, C-terminal subdomain"/>
    <property type="match status" value="1"/>
</dbReference>
<dbReference type="GO" id="GO:0003887">
    <property type="term" value="F:DNA-directed DNA polymerase activity"/>
    <property type="evidence" value="ECO:0007669"/>
    <property type="project" value="InterPro"/>
</dbReference>
<dbReference type="GO" id="GO:0008408">
    <property type="term" value="F:3'-5' exonuclease activity"/>
    <property type="evidence" value="ECO:0007669"/>
    <property type="project" value="InterPro"/>
</dbReference>
<dbReference type="InterPro" id="IPR043502">
    <property type="entry name" value="DNA/RNA_pol_sf"/>
</dbReference>
<dbReference type="GO" id="GO:0006302">
    <property type="term" value="P:double-strand break repair"/>
    <property type="evidence" value="ECO:0007669"/>
    <property type="project" value="TreeGrafter"/>
</dbReference>
<dbReference type="GO" id="GO:0006261">
    <property type="term" value="P:DNA-templated DNA replication"/>
    <property type="evidence" value="ECO:0007669"/>
    <property type="project" value="InterPro"/>
</dbReference>
<dbReference type="Proteomes" id="UP001485043">
    <property type="component" value="Unassembled WGS sequence"/>
</dbReference>
<evidence type="ECO:0000256" key="1">
    <source>
        <dbReference type="ARBA" id="ARBA00022705"/>
    </source>
</evidence>
<dbReference type="InterPro" id="IPR012337">
    <property type="entry name" value="RNaseH-like_sf"/>
</dbReference>
<dbReference type="InterPro" id="IPR001098">
    <property type="entry name" value="DNA-dir_DNA_pol_A_palm_dom"/>
</dbReference>
<dbReference type="Gene3D" id="3.30.70.370">
    <property type="match status" value="1"/>
</dbReference>
<evidence type="ECO:0000313" key="5">
    <source>
        <dbReference type="Proteomes" id="UP001485043"/>
    </source>
</evidence>
<dbReference type="PRINTS" id="PR00868">
    <property type="entry name" value="DNAPOLI"/>
</dbReference>
<evidence type="ECO:0000313" key="4">
    <source>
        <dbReference type="EMBL" id="KAK9864905.1"/>
    </source>
</evidence>
<dbReference type="CDD" id="cd06139">
    <property type="entry name" value="DNA_polA_I_Ecoli_like_exo"/>
    <property type="match status" value="1"/>
</dbReference>
<proteinExistence type="predicted"/>
<reference evidence="4 5" key="1">
    <citation type="journal article" date="2024" name="Nat. Commun.">
        <title>Phylogenomics reveals the evolutionary origins of lichenization in chlorophyte algae.</title>
        <authorList>
            <person name="Puginier C."/>
            <person name="Libourel C."/>
            <person name="Otte J."/>
            <person name="Skaloud P."/>
            <person name="Haon M."/>
            <person name="Grisel S."/>
            <person name="Petersen M."/>
            <person name="Berrin J.G."/>
            <person name="Delaux P.M."/>
            <person name="Dal Grande F."/>
            <person name="Keller J."/>
        </authorList>
    </citation>
    <scope>NUCLEOTIDE SEQUENCE [LARGE SCALE GENOMIC DNA]</scope>
    <source>
        <strain evidence="4 5">SAG 2523</strain>
    </source>
</reference>
<evidence type="ECO:0000256" key="2">
    <source>
        <dbReference type="SAM" id="MobiDB-lite"/>
    </source>
</evidence>
<dbReference type="Gene3D" id="3.30.420.10">
    <property type="entry name" value="Ribonuclease H-like superfamily/Ribonuclease H"/>
    <property type="match status" value="1"/>
</dbReference>
<dbReference type="InterPro" id="IPR002298">
    <property type="entry name" value="DNA_polymerase_A"/>
</dbReference>
<dbReference type="Pfam" id="PF01612">
    <property type="entry name" value="DNA_pol_A_exo1"/>
    <property type="match status" value="1"/>
</dbReference>
<dbReference type="FunFam" id="3.30.420.10:FF:000051">
    <property type="entry name" value="DNA polymerase I"/>
    <property type="match status" value="1"/>
</dbReference>
<feature type="region of interest" description="Disordered" evidence="2">
    <location>
        <begin position="1"/>
        <end position="44"/>
    </location>
</feature>
<dbReference type="SUPFAM" id="SSF56672">
    <property type="entry name" value="DNA/RNA polymerases"/>
    <property type="match status" value="1"/>
</dbReference>
<keyword evidence="5" id="KW-1185">Reference proteome</keyword>
<dbReference type="PANTHER" id="PTHR10133:SF27">
    <property type="entry name" value="DNA POLYMERASE NU"/>
    <property type="match status" value="1"/>
</dbReference>
<dbReference type="PANTHER" id="PTHR10133">
    <property type="entry name" value="DNA POLYMERASE I"/>
    <property type="match status" value="1"/>
</dbReference>
<dbReference type="InterPro" id="IPR002562">
    <property type="entry name" value="3'-5'_exonuclease_dom"/>
</dbReference>
<gene>
    <name evidence="4" type="ORF">WJX84_009596</name>
</gene>
<dbReference type="GO" id="GO:0003677">
    <property type="term" value="F:DNA binding"/>
    <property type="evidence" value="ECO:0007669"/>
    <property type="project" value="InterPro"/>
</dbReference>
<evidence type="ECO:0000259" key="3">
    <source>
        <dbReference type="SMART" id="SM00482"/>
    </source>
</evidence>